<dbReference type="PANTHER" id="PTHR40659">
    <property type="entry name" value="NICKEL/COBALT EFFLUX SYSTEM RCNA"/>
    <property type="match status" value="1"/>
</dbReference>
<reference evidence="15 16" key="1">
    <citation type="submission" date="2017-02" db="EMBL/GenBank/DDBJ databases">
        <title>Genomic diversity within the haloalkaliphilic genus Thioalkalivibrio.</title>
        <authorList>
            <person name="Ahn A.-C."/>
            <person name="Meier-Kolthoff J."/>
            <person name="Overmars L."/>
            <person name="Richter M."/>
            <person name="Woyke T."/>
            <person name="Sorokin D.Y."/>
            <person name="Muyzer G."/>
        </authorList>
    </citation>
    <scope>NUCLEOTIDE SEQUENCE [LARGE SCALE GENOMIC DNA]</scope>
    <source>
        <strain evidence="15 16">ALJD</strain>
    </source>
</reference>
<dbReference type="InterPro" id="IPR011541">
    <property type="entry name" value="Ni/Co_transpt_high_affinity"/>
</dbReference>
<evidence type="ECO:0000256" key="14">
    <source>
        <dbReference type="SAM" id="SignalP"/>
    </source>
</evidence>
<evidence type="ECO:0000256" key="11">
    <source>
        <dbReference type="ARBA" id="ARBA00023136"/>
    </source>
</evidence>
<dbReference type="GO" id="GO:0032025">
    <property type="term" value="P:response to cobalt ion"/>
    <property type="evidence" value="ECO:0007669"/>
    <property type="project" value="TreeGrafter"/>
</dbReference>
<feature type="transmembrane region" description="Helical" evidence="13">
    <location>
        <begin position="226"/>
        <end position="248"/>
    </location>
</feature>
<dbReference type="GO" id="GO:0006824">
    <property type="term" value="P:cobalt ion transport"/>
    <property type="evidence" value="ECO:0007669"/>
    <property type="project" value="UniProtKB-KW"/>
</dbReference>
<keyword evidence="11 13" id="KW-0472">Membrane</keyword>
<keyword evidence="7 13" id="KW-0812">Transmembrane</keyword>
<evidence type="ECO:0000256" key="4">
    <source>
        <dbReference type="ARBA" id="ARBA00022448"/>
    </source>
</evidence>
<accession>A0A1V3NL51</accession>
<evidence type="ECO:0000313" key="16">
    <source>
        <dbReference type="Proteomes" id="UP000189462"/>
    </source>
</evidence>
<keyword evidence="12" id="KW-0170">Cobalt</keyword>
<dbReference type="RefSeq" id="WP_077278352.1">
    <property type="nucleotide sequence ID" value="NZ_MVBK01000037.1"/>
</dbReference>
<evidence type="ECO:0000313" key="15">
    <source>
        <dbReference type="EMBL" id="OOG25572.1"/>
    </source>
</evidence>
<evidence type="ECO:0000256" key="13">
    <source>
        <dbReference type="RuleBase" id="RU362101"/>
    </source>
</evidence>
<evidence type="ECO:0000256" key="5">
    <source>
        <dbReference type="ARBA" id="ARBA00022475"/>
    </source>
</evidence>
<keyword evidence="8 13" id="KW-1133">Transmembrane helix</keyword>
<keyword evidence="6" id="KW-0533">Nickel</keyword>
<feature type="transmembrane region" description="Helical" evidence="13">
    <location>
        <begin position="254"/>
        <end position="280"/>
    </location>
</feature>
<comment type="similarity">
    <text evidence="13">Belongs to the NiCoT transporter (TC 2.A.52) family.</text>
</comment>
<evidence type="ECO:0000256" key="6">
    <source>
        <dbReference type="ARBA" id="ARBA00022596"/>
    </source>
</evidence>
<dbReference type="EMBL" id="MVBK01000037">
    <property type="protein sequence ID" value="OOG25572.1"/>
    <property type="molecule type" value="Genomic_DNA"/>
</dbReference>
<keyword evidence="4 13" id="KW-0813">Transport</keyword>
<sequence length="335" mass="34984">MRALILLLLLACTPWALASPLSGPAGPQETTEQAGSAGPWERTMQWVLAKQRQLHRDLARGMEAVERAPTLANTLALILIGFLYGVFHAAGPGHGKAVITTYLLTHRQHMRRGLILSWASSLLQGFTAIALVLGVVVVAERMAREALGQVRTLELVSFALVAAVGAWLIMRALRGLYRLRTPGHSAAHVHEHHADHDHDAHACGTCGHAHHVTPEQAARSNSLGTMVGTVVAVGIRPCTGAILVLAVANMLGLWMAGVAAVVAMSVGTAITVSVLAILAVKARDWAGRATAVGGSSLAWQRTGQVVALMGGVLIFAIGASLFGAGLGAPVHPLGL</sequence>
<comment type="function">
    <text evidence="1">Efflux system for nickel and cobalt.</text>
</comment>
<feature type="signal peptide" evidence="14">
    <location>
        <begin position="1"/>
        <end position="18"/>
    </location>
</feature>
<comment type="subcellular location">
    <subcellularLocation>
        <location evidence="2 13">Cell membrane</location>
        <topology evidence="2 13">Multi-pass membrane protein</topology>
    </subcellularLocation>
</comment>
<keyword evidence="3" id="KW-0171">Cobalt transport</keyword>
<feature type="transmembrane region" description="Helical" evidence="13">
    <location>
        <begin position="150"/>
        <end position="170"/>
    </location>
</feature>
<comment type="caution">
    <text evidence="15">The sequence shown here is derived from an EMBL/GenBank/DDBJ whole genome shotgun (WGS) entry which is preliminary data.</text>
</comment>
<keyword evidence="5" id="KW-1003">Cell membrane</keyword>
<dbReference type="GO" id="GO:0005886">
    <property type="term" value="C:plasma membrane"/>
    <property type="evidence" value="ECO:0007669"/>
    <property type="project" value="UniProtKB-SubCell"/>
</dbReference>
<feature type="transmembrane region" description="Helical" evidence="13">
    <location>
        <begin position="305"/>
        <end position="328"/>
    </location>
</feature>
<evidence type="ECO:0000256" key="2">
    <source>
        <dbReference type="ARBA" id="ARBA00004651"/>
    </source>
</evidence>
<gene>
    <name evidence="15" type="ORF">B1C78_06575</name>
</gene>
<evidence type="ECO:0000256" key="9">
    <source>
        <dbReference type="ARBA" id="ARBA00023065"/>
    </source>
</evidence>
<dbReference type="PANTHER" id="PTHR40659:SF1">
    <property type="entry name" value="NICKEL_COBALT EFFLUX SYSTEM RCNA"/>
    <property type="match status" value="1"/>
</dbReference>
<feature type="chain" id="PRO_5010737797" description="Nickel/cobalt efflux system" evidence="14">
    <location>
        <begin position="19"/>
        <end position="335"/>
    </location>
</feature>
<dbReference type="Proteomes" id="UP000189462">
    <property type="component" value="Unassembled WGS sequence"/>
</dbReference>
<keyword evidence="9" id="KW-0406">Ion transport</keyword>
<dbReference type="Pfam" id="PF03824">
    <property type="entry name" value="NicO"/>
    <property type="match status" value="1"/>
</dbReference>
<evidence type="ECO:0000256" key="3">
    <source>
        <dbReference type="ARBA" id="ARBA00022426"/>
    </source>
</evidence>
<evidence type="ECO:0000256" key="12">
    <source>
        <dbReference type="ARBA" id="ARBA00023285"/>
    </source>
</evidence>
<dbReference type="GO" id="GO:0010045">
    <property type="term" value="P:response to nickel cation"/>
    <property type="evidence" value="ECO:0007669"/>
    <property type="project" value="TreeGrafter"/>
</dbReference>
<evidence type="ECO:0000256" key="1">
    <source>
        <dbReference type="ARBA" id="ARBA00002510"/>
    </source>
</evidence>
<dbReference type="STRING" id="108003.B1C78_06575"/>
<dbReference type="InterPro" id="IPR051224">
    <property type="entry name" value="NiCoT_RcnA"/>
</dbReference>
<dbReference type="GO" id="GO:0046583">
    <property type="term" value="F:monoatomic cation efflux transmembrane transporter activity"/>
    <property type="evidence" value="ECO:0007669"/>
    <property type="project" value="TreeGrafter"/>
</dbReference>
<organism evidence="15 16">
    <name type="scientific">Thioalkalivibrio denitrificans</name>
    <dbReference type="NCBI Taxonomy" id="108003"/>
    <lineage>
        <taxon>Bacteria</taxon>
        <taxon>Pseudomonadati</taxon>
        <taxon>Pseudomonadota</taxon>
        <taxon>Gammaproteobacteria</taxon>
        <taxon>Chromatiales</taxon>
        <taxon>Ectothiorhodospiraceae</taxon>
        <taxon>Thioalkalivibrio</taxon>
    </lineage>
</organism>
<keyword evidence="14" id="KW-0732">Signal</keyword>
<proteinExistence type="inferred from homology"/>
<name>A0A1V3NL51_9GAMM</name>
<protein>
    <recommendedName>
        <fullName evidence="13">Nickel/cobalt efflux system</fullName>
    </recommendedName>
</protein>
<evidence type="ECO:0000256" key="8">
    <source>
        <dbReference type="ARBA" id="ARBA00022989"/>
    </source>
</evidence>
<feature type="transmembrane region" description="Helical" evidence="13">
    <location>
        <begin position="71"/>
        <end position="93"/>
    </location>
</feature>
<dbReference type="GO" id="GO:0015099">
    <property type="term" value="F:nickel cation transmembrane transporter activity"/>
    <property type="evidence" value="ECO:0007669"/>
    <property type="project" value="UniProtKB-UniRule"/>
</dbReference>
<evidence type="ECO:0000256" key="7">
    <source>
        <dbReference type="ARBA" id="ARBA00022692"/>
    </source>
</evidence>
<evidence type="ECO:0000256" key="10">
    <source>
        <dbReference type="ARBA" id="ARBA00023112"/>
    </source>
</evidence>
<dbReference type="OrthoDB" id="9812956at2"/>
<keyword evidence="10" id="KW-0921">Nickel transport</keyword>
<feature type="transmembrane region" description="Helical" evidence="13">
    <location>
        <begin position="114"/>
        <end position="138"/>
    </location>
</feature>
<keyword evidence="16" id="KW-1185">Reference proteome</keyword>
<dbReference type="AlphaFoldDB" id="A0A1V3NL51"/>